<name>A0ABR2P1G4_9ROSI</name>
<accession>A0ABR2P1G4</accession>
<keyword evidence="2" id="KW-1185">Reference proteome</keyword>
<comment type="caution">
    <text evidence="1">The sequence shown here is derived from an EMBL/GenBank/DDBJ whole genome shotgun (WGS) entry which is preliminary data.</text>
</comment>
<dbReference type="EMBL" id="JBBPBN010000086">
    <property type="protein sequence ID" value="KAK8982250.1"/>
    <property type="molecule type" value="Genomic_DNA"/>
</dbReference>
<evidence type="ECO:0000313" key="1">
    <source>
        <dbReference type="EMBL" id="KAK8982250.1"/>
    </source>
</evidence>
<reference evidence="1 2" key="1">
    <citation type="journal article" date="2024" name="G3 (Bethesda)">
        <title>Genome assembly of Hibiscus sabdariffa L. provides insights into metabolisms of medicinal natural products.</title>
        <authorList>
            <person name="Kim T."/>
        </authorList>
    </citation>
    <scope>NUCLEOTIDE SEQUENCE [LARGE SCALE GENOMIC DNA]</scope>
    <source>
        <strain evidence="1">TK-2024</strain>
        <tissue evidence="1">Old leaves</tissue>
    </source>
</reference>
<protein>
    <submittedName>
        <fullName evidence="1">Uncharacterized protein</fullName>
    </submittedName>
</protein>
<dbReference type="Proteomes" id="UP001396334">
    <property type="component" value="Unassembled WGS sequence"/>
</dbReference>
<proteinExistence type="predicted"/>
<gene>
    <name evidence="1" type="ORF">V6N11_037423</name>
</gene>
<evidence type="ECO:0000313" key="2">
    <source>
        <dbReference type="Proteomes" id="UP001396334"/>
    </source>
</evidence>
<sequence length="102" mass="11161">MAYPSSPKLGLRIVGWARMNDPTDEQGRLCVWAGLLNRDRAGWVVEVAWRAAGSLPCWARYGCSWGVHGWLVEAWGAGDCGCCWCAGKGPPEAAIHVKQQFT</sequence>
<organism evidence="1 2">
    <name type="scientific">Hibiscus sabdariffa</name>
    <name type="common">roselle</name>
    <dbReference type="NCBI Taxonomy" id="183260"/>
    <lineage>
        <taxon>Eukaryota</taxon>
        <taxon>Viridiplantae</taxon>
        <taxon>Streptophyta</taxon>
        <taxon>Embryophyta</taxon>
        <taxon>Tracheophyta</taxon>
        <taxon>Spermatophyta</taxon>
        <taxon>Magnoliopsida</taxon>
        <taxon>eudicotyledons</taxon>
        <taxon>Gunneridae</taxon>
        <taxon>Pentapetalae</taxon>
        <taxon>rosids</taxon>
        <taxon>malvids</taxon>
        <taxon>Malvales</taxon>
        <taxon>Malvaceae</taxon>
        <taxon>Malvoideae</taxon>
        <taxon>Hibiscus</taxon>
    </lineage>
</organism>